<sequence length="145" mass="15424">MLRPNSRPARKKERKGKKKKVYCKARAHASSERAGAAVQASGKLQRRRALRLAVSQSIVQSSAVRARILGKGSGCCALLVCCLLYAGAREEGKGQGTERRRAAAGVGGRRELLRVVLGAGLGLARALVLGRGGVGWERVGLGHDW</sequence>
<evidence type="ECO:0000313" key="3">
    <source>
        <dbReference type="Proteomes" id="UP000240883"/>
    </source>
</evidence>
<dbReference type="Proteomes" id="UP000240883">
    <property type="component" value="Unassembled WGS sequence"/>
</dbReference>
<dbReference type="EMBL" id="KZ678138">
    <property type="protein sequence ID" value="PSN64633.1"/>
    <property type="molecule type" value="Genomic_DNA"/>
</dbReference>
<keyword evidence="3" id="KW-1185">Reference proteome</keyword>
<reference evidence="2 3" key="1">
    <citation type="journal article" date="2018" name="Front. Microbiol.">
        <title>Genome-Wide Analysis of Corynespora cassiicola Leaf Fall Disease Putative Effectors.</title>
        <authorList>
            <person name="Lopez D."/>
            <person name="Ribeiro S."/>
            <person name="Label P."/>
            <person name="Fumanal B."/>
            <person name="Venisse J.S."/>
            <person name="Kohler A."/>
            <person name="de Oliveira R.R."/>
            <person name="Labutti K."/>
            <person name="Lipzen A."/>
            <person name="Lail K."/>
            <person name="Bauer D."/>
            <person name="Ohm R.A."/>
            <person name="Barry K.W."/>
            <person name="Spatafora J."/>
            <person name="Grigoriev I.V."/>
            <person name="Martin F.M."/>
            <person name="Pujade-Renaud V."/>
        </authorList>
    </citation>
    <scope>NUCLEOTIDE SEQUENCE [LARGE SCALE GENOMIC DNA]</scope>
    <source>
        <strain evidence="2 3">Philippines</strain>
    </source>
</reference>
<accession>A0A2T2NGR6</accession>
<evidence type="ECO:0000313" key="2">
    <source>
        <dbReference type="EMBL" id="PSN64633.1"/>
    </source>
</evidence>
<organism evidence="2 3">
    <name type="scientific">Corynespora cassiicola Philippines</name>
    <dbReference type="NCBI Taxonomy" id="1448308"/>
    <lineage>
        <taxon>Eukaryota</taxon>
        <taxon>Fungi</taxon>
        <taxon>Dikarya</taxon>
        <taxon>Ascomycota</taxon>
        <taxon>Pezizomycotina</taxon>
        <taxon>Dothideomycetes</taxon>
        <taxon>Pleosporomycetidae</taxon>
        <taxon>Pleosporales</taxon>
        <taxon>Corynesporascaceae</taxon>
        <taxon>Corynespora</taxon>
    </lineage>
</organism>
<gene>
    <name evidence="2" type="ORF">BS50DRAFT_78639</name>
</gene>
<dbReference type="AlphaFoldDB" id="A0A2T2NGR6"/>
<evidence type="ECO:0000256" key="1">
    <source>
        <dbReference type="SAM" id="MobiDB-lite"/>
    </source>
</evidence>
<name>A0A2T2NGR6_CORCC</name>
<feature type="compositionally biased region" description="Basic residues" evidence="1">
    <location>
        <begin position="8"/>
        <end position="20"/>
    </location>
</feature>
<proteinExistence type="predicted"/>
<feature type="region of interest" description="Disordered" evidence="1">
    <location>
        <begin position="1"/>
        <end position="20"/>
    </location>
</feature>
<protein>
    <submittedName>
        <fullName evidence="2">Uncharacterized protein</fullName>
    </submittedName>
</protein>